<gene>
    <name evidence="2" type="ORF">QE375_000860</name>
</gene>
<dbReference type="Gene3D" id="3.30.420.40">
    <property type="match status" value="2"/>
</dbReference>
<accession>A0ABU1HMP4</accession>
<evidence type="ECO:0000313" key="3">
    <source>
        <dbReference type="Proteomes" id="UP001249291"/>
    </source>
</evidence>
<dbReference type="InterPro" id="IPR049874">
    <property type="entry name" value="ROK_cs"/>
</dbReference>
<dbReference type="RefSeq" id="WP_309688028.1">
    <property type="nucleotide sequence ID" value="NZ_JAVIZQ010000001.1"/>
</dbReference>
<organism evidence="2 3">
    <name type="scientific">Microbacterium foliorum</name>
    <dbReference type="NCBI Taxonomy" id="104336"/>
    <lineage>
        <taxon>Bacteria</taxon>
        <taxon>Bacillati</taxon>
        <taxon>Actinomycetota</taxon>
        <taxon>Actinomycetes</taxon>
        <taxon>Micrococcales</taxon>
        <taxon>Microbacteriaceae</taxon>
        <taxon>Microbacterium</taxon>
    </lineage>
</organism>
<keyword evidence="3" id="KW-1185">Reference proteome</keyword>
<dbReference type="EC" id="2.7.1.2" evidence="2"/>
<dbReference type="InterPro" id="IPR000600">
    <property type="entry name" value="ROK"/>
</dbReference>
<evidence type="ECO:0000256" key="1">
    <source>
        <dbReference type="ARBA" id="ARBA00006479"/>
    </source>
</evidence>
<comment type="caution">
    <text evidence="2">The sequence shown here is derived from an EMBL/GenBank/DDBJ whole genome shotgun (WGS) entry which is preliminary data.</text>
</comment>
<sequence length="326" mass="32515">MTVTDQEQMAVTPDARPPGASQGIVGIDIGGTKIAGLLVDESGTIVTRASVAAPASEGGDAMADAAATLVRDLVARASARLVAVGVGAAGVVDHATGTIRAASATFVGWAGFPLADALSSRLSVPVSVENDVNAFLLGEVAADRRADDVLGVMLGTGVGGAVIIDGRLRHGPHGAAGEIGHTPGYSDLVCTCGQVGHLETLASGTSIARRYSERVGDAVEDARTVAERARSGDPIAVEVFASAGRAVALACASAATLLDLPRAIVGGGVSEAWDLLAPAIEQTLRTDSPVSGLPLVIAPARLGADAVALGAIEAARRILVTAGERS</sequence>
<dbReference type="InterPro" id="IPR043129">
    <property type="entry name" value="ATPase_NBD"/>
</dbReference>
<proteinExistence type="inferred from homology"/>
<evidence type="ECO:0000313" key="2">
    <source>
        <dbReference type="EMBL" id="MDR6141306.1"/>
    </source>
</evidence>
<comment type="similarity">
    <text evidence="1">Belongs to the ROK (NagC/XylR) family.</text>
</comment>
<name>A0ABU1HMP4_9MICO</name>
<dbReference type="GO" id="GO:0004340">
    <property type="term" value="F:glucokinase activity"/>
    <property type="evidence" value="ECO:0007669"/>
    <property type="project" value="UniProtKB-EC"/>
</dbReference>
<dbReference type="EMBL" id="JAVIZQ010000001">
    <property type="protein sequence ID" value="MDR6141306.1"/>
    <property type="molecule type" value="Genomic_DNA"/>
</dbReference>
<dbReference type="PANTHER" id="PTHR18964:SF169">
    <property type="entry name" value="N-ACETYLMANNOSAMINE KINASE"/>
    <property type="match status" value="1"/>
</dbReference>
<dbReference type="PANTHER" id="PTHR18964">
    <property type="entry name" value="ROK (REPRESSOR, ORF, KINASE) FAMILY"/>
    <property type="match status" value="1"/>
</dbReference>
<protein>
    <submittedName>
        <fullName evidence="2">Glucokinase</fullName>
        <ecNumber evidence="2">2.7.1.2</ecNumber>
    </submittedName>
</protein>
<dbReference type="Proteomes" id="UP001249291">
    <property type="component" value="Unassembled WGS sequence"/>
</dbReference>
<reference evidence="2 3" key="1">
    <citation type="submission" date="2023-08" db="EMBL/GenBank/DDBJ databases">
        <title>Functional and genomic diversity of the sorghum phyllosphere microbiome.</title>
        <authorList>
            <person name="Shade A."/>
        </authorList>
    </citation>
    <scope>NUCLEOTIDE SEQUENCE [LARGE SCALE GENOMIC DNA]</scope>
    <source>
        <strain evidence="2 3">SORGH_AS_0445</strain>
    </source>
</reference>
<keyword evidence="2" id="KW-0808">Transferase</keyword>
<dbReference type="Pfam" id="PF00480">
    <property type="entry name" value="ROK"/>
    <property type="match status" value="1"/>
</dbReference>
<dbReference type="SUPFAM" id="SSF53067">
    <property type="entry name" value="Actin-like ATPase domain"/>
    <property type="match status" value="1"/>
</dbReference>
<dbReference type="PROSITE" id="PS01125">
    <property type="entry name" value="ROK"/>
    <property type="match status" value="1"/>
</dbReference>